<keyword evidence="3" id="KW-1185">Reference proteome</keyword>
<sequence>MRFLMMFLCCLLSSASYALESLAGTFQQDPGVLLIESYQYEDAERYFNEQLAAQSDRYKLSLLYLAKLAVLRDDGQKAVHFIEQSLAIEPHGVAEMMLAGDAYCTRAMQVSMFRALGLGRKCGYWYSKAAETFPEHITALRTAIEFHLEAPSIAGGSMKTARQLLDKLVALSEEDARILQVSFIKANDGAQQAVVEANRLSTKPFTNPRTAYDFAVFFKQQKKPEQAMTLFNQLLEERAKGAESWHITDALFQVGDMLLTSGSNTGEGIALLEQYVAASTDIYDRHYFWSRLRLAEAYQARGDTLKHKDLVAFIQSSNYSHDSDFKKALDAHVAN</sequence>
<keyword evidence="1" id="KW-0732">Signal</keyword>
<evidence type="ECO:0000313" key="3">
    <source>
        <dbReference type="Proteomes" id="UP001339167"/>
    </source>
</evidence>
<feature type="chain" id="PRO_5046748151" description="Tetratricopeptide repeat-containing protein" evidence="1">
    <location>
        <begin position="19"/>
        <end position="335"/>
    </location>
</feature>
<feature type="signal peptide" evidence="1">
    <location>
        <begin position="1"/>
        <end position="18"/>
    </location>
</feature>
<dbReference type="Proteomes" id="UP001339167">
    <property type="component" value="Unassembled WGS sequence"/>
</dbReference>
<evidence type="ECO:0000313" key="2">
    <source>
        <dbReference type="EMBL" id="MEE2022969.1"/>
    </source>
</evidence>
<dbReference type="InterPro" id="IPR011990">
    <property type="entry name" value="TPR-like_helical_dom_sf"/>
</dbReference>
<dbReference type="SUPFAM" id="SSF48452">
    <property type="entry name" value="TPR-like"/>
    <property type="match status" value="1"/>
</dbReference>
<comment type="caution">
    <text evidence="2">The sequence shown here is derived from an EMBL/GenBank/DDBJ whole genome shotgun (WGS) entry which is preliminary data.</text>
</comment>
<dbReference type="Gene3D" id="1.25.40.10">
    <property type="entry name" value="Tetratricopeptide repeat domain"/>
    <property type="match status" value="1"/>
</dbReference>
<dbReference type="RefSeq" id="WP_330086324.1">
    <property type="nucleotide sequence ID" value="NZ_JAUGZK010000001.1"/>
</dbReference>
<accession>A0ABU7JBA6</accession>
<name>A0ABU7JBA6_9GAMM</name>
<gene>
    <name evidence="2" type="ORF">QWF21_01835</name>
</gene>
<protein>
    <recommendedName>
        <fullName evidence="4">Tetratricopeptide repeat-containing protein</fullName>
    </recommendedName>
</protein>
<dbReference type="EMBL" id="JAUGZK010000001">
    <property type="protein sequence ID" value="MEE2022969.1"/>
    <property type="molecule type" value="Genomic_DNA"/>
</dbReference>
<proteinExistence type="predicted"/>
<evidence type="ECO:0000256" key="1">
    <source>
        <dbReference type="SAM" id="SignalP"/>
    </source>
</evidence>
<evidence type="ECO:0008006" key="4">
    <source>
        <dbReference type="Google" id="ProtNLM"/>
    </source>
</evidence>
<organism evidence="2 3">
    <name type="scientific">Alkalimonas mucilaginosa</name>
    <dbReference type="NCBI Taxonomy" id="3057676"/>
    <lineage>
        <taxon>Bacteria</taxon>
        <taxon>Pseudomonadati</taxon>
        <taxon>Pseudomonadota</taxon>
        <taxon>Gammaproteobacteria</taxon>
        <taxon>Alkalimonas</taxon>
    </lineage>
</organism>
<reference evidence="2 3" key="1">
    <citation type="submission" date="2023-06" db="EMBL/GenBank/DDBJ databases">
        <title>Alkalimonas sp., MEB004 an alkaliphilic bacterium isolated from Lonar Lake, India.</title>
        <authorList>
            <person name="Joshi A."/>
            <person name="Thite S."/>
        </authorList>
    </citation>
    <scope>NUCLEOTIDE SEQUENCE [LARGE SCALE GENOMIC DNA]</scope>
    <source>
        <strain evidence="2 3">MEB004</strain>
    </source>
</reference>